<dbReference type="VEuPathDB" id="CryptoDB:CMU_000990"/>
<evidence type="ECO:0000313" key="1">
    <source>
        <dbReference type="EMBL" id="EEA07228.1"/>
    </source>
</evidence>
<gene>
    <name evidence="1" type="ORF">CMU_000990</name>
</gene>
<dbReference type="AlphaFoldDB" id="B6AG87"/>
<organism evidence="1 2">
    <name type="scientific">Cryptosporidium muris (strain RN66)</name>
    <dbReference type="NCBI Taxonomy" id="441375"/>
    <lineage>
        <taxon>Eukaryota</taxon>
        <taxon>Sar</taxon>
        <taxon>Alveolata</taxon>
        <taxon>Apicomplexa</taxon>
        <taxon>Conoidasida</taxon>
        <taxon>Coccidia</taxon>
        <taxon>Eucoccidiorida</taxon>
        <taxon>Eimeriorina</taxon>
        <taxon>Cryptosporidiidae</taxon>
        <taxon>Cryptosporidium</taxon>
    </lineage>
</organism>
<protein>
    <submittedName>
        <fullName evidence="1">Uncharacterized protein</fullName>
    </submittedName>
</protein>
<dbReference type="Proteomes" id="UP000001460">
    <property type="component" value="Unassembled WGS sequence"/>
</dbReference>
<accession>B6AG87</accession>
<proteinExistence type="predicted"/>
<name>B6AG87_CRYMR</name>
<evidence type="ECO:0000313" key="2">
    <source>
        <dbReference type="Proteomes" id="UP000001460"/>
    </source>
</evidence>
<dbReference type="EMBL" id="DS989732">
    <property type="protein sequence ID" value="EEA07228.1"/>
    <property type="molecule type" value="Genomic_DNA"/>
</dbReference>
<dbReference type="OMA" id="IHEIAKY"/>
<dbReference type="OrthoDB" id="339968at2759"/>
<dbReference type="RefSeq" id="XP_002141577.1">
    <property type="nucleotide sequence ID" value="XM_002141541.1"/>
</dbReference>
<keyword evidence="2" id="KW-1185">Reference proteome</keyword>
<sequence>MNSTLISEEISKCKVCIEPSIRNVSECIERITPTGIPIYANELGDIKTQAERYFLTTSHEENERRKSEDIYLSQAEIWEQVNKHRQIAIENLDTLDTIISCLQKGFGDNVQYLDIHPSYRISYKTSMNNLKNSQNSLSLSEASKNELLLALLKKQETLKPLASLSFDIKHSIESNLRDHFEVLDIVSQLLPIWNIKCSKFVSNEYSITINNQYKASLNIIIPLPPWRIFLKQNEELQLSQTWLPISNLWCFSDVNIQLDFYKPKKYYTQENNDNKSLEIEEIDNTTKNSIYSHIQIFDIPSHLIKNKYHIRVIFKNIKNSNLKPIYLNRNNSLPEVTIPDFLTHKLAQEIHSQLHYAHWILIDRAIFTILIHEIAKYRESQSIFIHIVEADSNSISFVLTSTCLEFFNRTIENSWPLDTIIKIYYIPETRQLNDDLTELITKQEYKVISKIRELFIQKWQTSISSSLINLDLITETNLNLYINQSKTLFSNWISYITRTLDNPIT</sequence>
<dbReference type="GeneID" id="6996829"/>
<reference evidence="1" key="1">
    <citation type="submission" date="2008-06" db="EMBL/GenBank/DDBJ databases">
        <authorList>
            <person name="Lorenzi H."/>
            <person name="Inman J."/>
            <person name="Miller J."/>
            <person name="Schobel S."/>
            <person name="Amedeo P."/>
            <person name="Caler E.V."/>
            <person name="da Silva J."/>
        </authorList>
    </citation>
    <scope>NUCLEOTIDE SEQUENCE [LARGE SCALE GENOMIC DNA]</scope>
    <source>
        <strain evidence="1">RN66</strain>
    </source>
</reference>